<dbReference type="Pfam" id="PF01847">
    <property type="entry name" value="VHL"/>
    <property type="match status" value="1"/>
</dbReference>
<organism evidence="3 4">
    <name type="scientific">Chthoniobacter flavus Ellin428</name>
    <dbReference type="NCBI Taxonomy" id="497964"/>
    <lineage>
        <taxon>Bacteria</taxon>
        <taxon>Pseudomonadati</taxon>
        <taxon>Verrucomicrobiota</taxon>
        <taxon>Spartobacteria</taxon>
        <taxon>Chthoniobacterales</taxon>
        <taxon>Chthoniobacteraceae</taxon>
        <taxon>Chthoniobacter</taxon>
    </lineage>
</organism>
<keyword evidence="1" id="KW-0732">Signal</keyword>
<dbReference type="eggNOG" id="COG0823">
    <property type="taxonomic scope" value="Bacteria"/>
</dbReference>
<dbReference type="Gene3D" id="2.60.40.780">
    <property type="entry name" value="von Hippel-Lindau disease tumour suppressor, beta domain"/>
    <property type="match status" value="1"/>
</dbReference>
<dbReference type="RefSeq" id="WP_006982192.1">
    <property type="nucleotide sequence ID" value="NZ_ABVL01000018.1"/>
</dbReference>
<dbReference type="InterPro" id="IPR037140">
    <property type="entry name" value="VHL_beta_dom_sf"/>
</dbReference>
<name>B4D7F6_9BACT</name>
<sequence length="122" mass="13408">MNTAVTPGKFAALAVSAFWMIVAPAALAQRLHPAEMAGIKSAIGAATKITFVNGSTQAIQVYWIDYNGNRVLYQTLAPGEEYGLNTYLHHPWVITDEEGNAWTIYYADAQPRRVIVTKPEPD</sequence>
<feature type="signal peptide" evidence="1">
    <location>
        <begin position="1"/>
        <end position="28"/>
    </location>
</feature>
<gene>
    <name evidence="3" type="ORF">CfE428DRAFT_4871</name>
</gene>
<dbReference type="Proteomes" id="UP000005824">
    <property type="component" value="Unassembled WGS sequence"/>
</dbReference>
<feature type="domain" description="von Hippel-Lindau disease tumour suppressor beta" evidence="2">
    <location>
        <begin position="46"/>
        <end position="99"/>
    </location>
</feature>
<feature type="chain" id="PRO_5002802911" description="von Hippel-Lindau disease tumour suppressor beta domain-containing protein" evidence="1">
    <location>
        <begin position="29"/>
        <end position="122"/>
    </location>
</feature>
<evidence type="ECO:0000259" key="2">
    <source>
        <dbReference type="Pfam" id="PF01847"/>
    </source>
</evidence>
<protein>
    <recommendedName>
        <fullName evidence="2">von Hippel-Lindau disease tumour suppressor beta domain-containing protein</fullName>
    </recommendedName>
</protein>
<dbReference type="STRING" id="497964.CfE428DRAFT_4871"/>
<evidence type="ECO:0000313" key="3">
    <source>
        <dbReference type="EMBL" id="EDY17573.1"/>
    </source>
</evidence>
<dbReference type="InterPro" id="IPR024053">
    <property type="entry name" value="VHL_beta_dom"/>
</dbReference>
<dbReference type="AlphaFoldDB" id="B4D7F6"/>
<dbReference type="EMBL" id="ABVL01000018">
    <property type="protein sequence ID" value="EDY17573.1"/>
    <property type="molecule type" value="Genomic_DNA"/>
</dbReference>
<dbReference type="InterPro" id="IPR036208">
    <property type="entry name" value="VHL_sf"/>
</dbReference>
<evidence type="ECO:0000256" key="1">
    <source>
        <dbReference type="SAM" id="SignalP"/>
    </source>
</evidence>
<keyword evidence="4" id="KW-1185">Reference proteome</keyword>
<evidence type="ECO:0000313" key="4">
    <source>
        <dbReference type="Proteomes" id="UP000005824"/>
    </source>
</evidence>
<accession>B4D7F6</accession>
<comment type="caution">
    <text evidence="3">The sequence shown here is derived from an EMBL/GenBank/DDBJ whole genome shotgun (WGS) entry which is preliminary data.</text>
</comment>
<reference evidence="3 4" key="1">
    <citation type="journal article" date="2011" name="J. Bacteriol.">
        <title>Genome sequence of Chthoniobacter flavus Ellin428, an aerobic heterotrophic soil bacterium.</title>
        <authorList>
            <person name="Kant R."/>
            <person name="van Passel M.W."/>
            <person name="Palva A."/>
            <person name="Lucas S."/>
            <person name="Lapidus A."/>
            <person name="Glavina Del Rio T."/>
            <person name="Dalin E."/>
            <person name="Tice H."/>
            <person name="Bruce D."/>
            <person name="Goodwin L."/>
            <person name="Pitluck S."/>
            <person name="Larimer F.W."/>
            <person name="Land M.L."/>
            <person name="Hauser L."/>
            <person name="Sangwan P."/>
            <person name="de Vos W.M."/>
            <person name="Janssen P.H."/>
            <person name="Smidt H."/>
        </authorList>
    </citation>
    <scope>NUCLEOTIDE SEQUENCE [LARGE SCALE GENOMIC DNA]</scope>
    <source>
        <strain evidence="3 4">Ellin428</strain>
    </source>
</reference>
<dbReference type="InParanoid" id="B4D7F6"/>
<dbReference type="SUPFAM" id="SSF49468">
    <property type="entry name" value="VHL"/>
    <property type="match status" value="1"/>
</dbReference>
<proteinExistence type="predicted"/>